<keyword evidence="7" id="KW-0964">Secreted</keyword>
<evidence type="ECO:0000256" key="9">
    <source>
        <dbReference type="ARBA" id="ARBA00022801"/>
    </source>
</evidence>
<keyword evidence="12" id="KW-0865">Zymogen</keyword>
<feature type="active site" description="Nucleophile" evidence="18">
    <location>
        <position position="161"/>
    </location>
</feature>
<dbReference type="GO" id="GO:0017040">
    <property type="term" value="F:N-acylsphingosine amidohydrolase activity"/>
    <property type="evidence" value="ECO:0007669"/>
    <property type="project" value="UniProtKB-EC"/>
</dbReference>
<evidence type="ECO:0000256" key="4">
    <source>
        <dbReference type="ARBA" id="ARBA00004991"/>
    </source>
</evidence>
<dbReference type="PIRSF" id="PIRSF017632">
    <property type="entry name" value="Acid_ceramidase-like"/>
    <property type="match status" value="1"/>
</dbReference>
<evidence type="ECO:0000313" key="22">
    <source>
        <dbReference type="EMBL" id="KAJ1529770.1"/>
    </source>
</evidence>
<evidence type="ECO:0000256" key="17">
    <source>
        <dbReference type="PIRNR" id="PIRNR017632"/>
    </source>
</evidence>
<dbReference type="InterPro" id="IPR029132">
    <property type="entry name" value="CBAH/NAAA_C"/>
</dbReference>
<keyword evidence="15" id="KW-0458">Lysosome</keyword>
<evidence type="ECO:0000256" key="19">
    <source>
        <dbReference type="SAM" id="SignalP"/>
    </source>
</evidence>
<keyword evidence="23" id="KW-1185">Reference proteome</keyword>
<dbReference type="InterPro" id="IPR016699">
    <property type="entry name" value="Acid_ceramidase-like"/>
</dbReference>
<keyword evidence="13" id="KW-1015">Disulfide bond</keyword>
<name>A0AAV7Y0H4_9NEOP</name>
<evidence type="ECO:0000256" key="16">
    <source>
        <dbReference type="ARBA" id="ARBA00040588"/>
    </source>
</evidence>
<keyword evidence="14" id="KW-0325">Glycoprotein</keyword>
<evidence type="ECO:0000259" key="20">
    <source>
        <dbReference type="Pfam" id="PF02275"/>
    </source>
</evidence>
<dbReference type="GO" id="GO:0016020">
    <property type="term" value="C:membrane"/>
    <property type="evidence" value="ECO:0007669"/>
    <property type="project" value="GOC"/>
</dbReference>
<dbReference type="Pfam" id="PF15508">
    <property type="entry name" value="NAAA-beta"/>
    <property type="match status" value="1"/>
</dbReference>
<dbReference type="GO" id="GO:0006631">
    <property type="term" value="P:fatty acid metabolic process"/>
    <property type="evidence" value="ECO:0007669"/>
    <property type="project" value="InterPro"/>
</dbReference>
<evidence type="ECO:0000256" key="5">
    <source>
        <dbReference type="ARBA" id="ARBA00005730"/>
    </source>
</evidence>
<comment type="subcellular location">
    <subcellularLocation>
        <location evidence="1">Lysosome</location>
    </subcellularLocation>
    <subcellularLocation>
        <location evidence="2">Secreted</location>
    </subcellularLocation>
</comment>
<dbReference type="Pfam" id="PF02275">
    <property type="entry name" value="CBAH"/>
    <property type="match status" value="1"/>
</dbReference>
<feature type="chain" id="PRO_5043473869" description="Acid ceramidase" evidence="19">
    <location>
        <begin position="21"/>
        <end position="415"/>
    </location>
</feature>
<comment type="pathway">
    <text evidence="3">Lipid metabolism; sphingolipid metabolism.</text>
</comment>
<evidence type="ECO:0000256" key="6">
    <source>
        <dbReference type="ARBA" id="ARBA00011891"/>
    </source>
</evidence>
<evidence type="ECO:0000256" key="3">
    <source>
        <dbReference type="ARBA" id="ARBA00004760"/>
    </source>
</evidence>
<evidence type="ECO:0000256" key="14">
    <source>
        <dbReference type="ARBA" id="ARBA00023180"/>
    </source>
</evidence>
<feature type="domain" description="Choloylglycine hydrolase/NAAA C-terminal" evidence="20">
    <location>
        <begin position="161"/>
        <end position="353"/>
    </location>
</feature>
<dbReference type="EC" id="3.5.1.23" evidence="6"/>
<dbReference type="CDD" id="cd01903">
    <property type="entry name" value="Ntn_AC_NAAA"/>
    <property type="match status" value="1"/>
</dbReference>
<gene>
    <name evidence="22" type="ORF">ONE63_006517</name>
</gene>
<dbReference type="GO" id="GO:0017064">
    <property type="term" value="F:fatty acid amide hydrolase activity"/>
    <property type="evidence" value="ECO:0007669"/>
    <property type="project" value="InterPro"/>
</dbReference>
<comment type="caution">
    <text evidence="22">The sequence shown here is derived from an EMBL/GenBank/DDBJ whole genome shotgun (WGS) entry which is preliminary data.</text>
</comment>
<evidence type="ECO:0000256" key="10">
    <source>
        <dbReference type="ARBA" id="ARBA00022919"/>
    </source>
</evidence>
<sequence length="415" mass="47425">MRTGWLLALLLTCFLFLSEGRDSERNQQISIKAALRTPSHVSPGQSYNLTPFDHCETSLQPPSPTIPEYIIDLDCPPKERWKELITDKRKEIVVLIEHVKKFCDVLFGHTLFWMVEEFMPRLADTLPAEYREEFEGIALITGMNFGEVVLFNVFYEFFSLCTSIVARSDDGVLYHGRNLDFGLFLGWDPVNHTWQTATLLKPLVVSLNFIQGNKTLYRAINYAGYTGILTAINPGKFALTVDERFTWDGGYVGIAEWILGDRNQQWMGFLTRQVMETCGSYSCAQKKLSKPPLVAPVYFILSGTSPTEGCVITRGRNNFDIWPLGERHENQTGDWFLVQTNFDHWKKPSPIDNRRSPAVKCMDQLGNKDVPGTLSNVLSTRPVLNKLTTYTSIMSAEKHQFRTWIQSCPDPCWPW</sequence>
<dbReference type="EMBL" id="JAPTSV010000003">
    <property type="protein sequence ID" value="KAJ1529770.1"/>
    <property type="molecule type" value="Genomic_DNA"/>
</dbReference>
<evidence type="ECO:0000313" key="23">
    <source>
        <dbReference type="Proteomes" id="UP001075354"/>
    </source>
</evidence>
<dbReference type="AlphaFoldDB" id="A0AAV7Y0H4"/>
<comment type="pathway">
    <text evidence="4">Sphingolipid metabolism.</text>
</comment>
<feature type="domain" description="Acid ceramidase N-terminal" evidence="21">
    <location>
        <begin position="65"/>
        <end position="125"/>
    </location>
</feature>
<evidence type="ECO:0000256" key="12">
    <source>
        <dbReference type="ARBA" id="ARBA00023145"/>
    </source>
</evidence>
<dbReference type="GO" id="GO:0006665">
    <property type="term" value="P:sphingolipid metabolic process"/>
    <property type="evidence" value="ECO:0007669"/>
    <property type="project" value="UniProtKB-KW"/>
</dbReference>
<evidence type="ECO:0000259" key="21">
    <source>
        <dbReference type="Pfam" id="PF15508"/>
    </source>
</evidence>
<dbReference type="PANTHER" id="PTHR28583">
    <property type="entry name" value="ACID AMIDASE"/>
    <property type="match status" value="1"/>
</dbReference>
<feature type="signal peptide" evidence="19">
    <location>
        <begin position="1"/>
        <end position="20"/>
    </location>
</feature>
<dbReference type="PANTHER" id="PTHR28583:SF1">
    <property type="entry name" value="ACID CERAMIDASE"/>
    <property type="match status" value="1"/>
</dbReference>
<organism evidence="22 23">
    <name type="scientific">Megalurothrips usitatus</name>
    <name type="common">bean blossom thrips</name>
    <dbReference type="NCBI Taxonomy" id="439358"/>
    <lineage>
        <taxon>Eukaryota</taxon>
        <taxon>Metazoa</taxon>
        <taxon>Ecdysozoa</taxon>
        <taxon>Arthropoda</taxon>
        <taxon>Hexapoda</taxon>
        <taxon>Insecta</taxon>
        <taxon>Pterygota</taxon>
        <taxon>Neoptera</taxon>
        <taxon>Paraneoptera</taxon>
        <taxon>Thysanoptera</taxon>
        <taxon>Terebrantia</taxon>
        <taxon>Thripoidea</taxon>
        <taxon>Thripidae</taxon>
        <taxon>Megalurothrips</taxon>
    </lineage>
</organism>
<protein>
    <recommendedName>
        <fullName evidence="16">Acid ceramidase</fullName>
        <ecNumber evidence="6">3.5.1.23</ecNumber>
    </recommendedName>
</protein>
<accession>A0AAV7Y0H4</accession>
<dbReference type="InterPro" id="IPR029130">
    <property type="entry name" value="Acid_ceramidase_N"/>
</dbReference>
<keyword evidence="10" id="KW-0746">Sphingolipid metabolism</keyword>
<evidence type="ECO:0000256" key="8">
    <source>
        <dbReference type="ARBA" id="ARBA00022729"/>
    </source>
</evidence>
<reference evidence="22" key="1">
    <citation type="submission" date="2022-12" db="EMBL/GenBank/DDBJ databases">
        <title>Chromosome-level genome assembly of the bean flower thrips Megalurothrips usitatus.</title>
        <authorList>
            <person name="Ma L."/>
            <person name="Liu Q."/>
            <person name="Li H."/>
            <person name="Cai W."/>
        </authorList>
    </citation>
    <scope>NUCLEOTIDE SEQUENCE</scope>
    <source>
        <strain evidence="22">Cailab_2022a</strain>
    </source>
</reference>
<dbReference type="Gene3D" id="3.60.60.10">
    <property type="entry name" value="Penicillin V Acylase, Chain A"/>
    <property type="match status" value="1"/>
</dbReference>
<keyword evidence="8 19" id="KW-0732">Signal</keyword>
<dbReference type="GO" id="GO:0005764">
    <property type="term" value="C:lysosome"/>
    <property type="evidence" value="ECO:0007669"/>
    <property type="project" value="UniProtKB-SubCell"/>
</dbReference>
<evidence type="ECO:0000256" key="15">
    <source>
        <dbReference type="ARBA" id="ARBA00023228"/>
    </source>
</evidence>
<proteinExistence type="inferred from homology"/>
<evidence type="ECO:0000256" key="13">
    <source>
        <dbReference type="ARBA" id="ARBA00023157"/>
    </source>
</evidence>
<evidence type="ECO:0000256" key="18">
    <source>
        <dbReference type="PIRSR" id="PIRSR017632-1"/>
    </source>
</evidence>
<evidence type="ECO:0000256" key="7">
    <source>
        <dbReference type="ARBA" id="ARBA00022525"/>
    </source>
</evidence>
<evidence type="ECO:0000256" key="1">
    <source>
        <dbReference type="ARBA" id="ARBA00004371"/>
    </source>
</evidence>
<keyword evidence="11 17" id="KW-0443">Lipid metabolism</keyword>
<comment type="similarity">
    <text evidence="5 17">Belongs to the acid ceramidase family.</text>
</comment>
<keyword evidence="9 17" id="KW-0378">Hydrolase</keyword>
<dbReference type="GO" id="GO:0005576">
    <property type="term" value="C:extracellular region"/>
    <property type="evidence" value="ECO:0007669"/>
    <property type="project" value="UniProtKB-SubCell"/>
</dbReference>
<dbReference type="FunFam" id="3.60.60.10:FF:000006">
    <property type="entry name" value="N-acylethanolamine-hydrolyzing acid amidase"/>
    <property type="match status" value="1"/>
</dbReference>
<dbReference type="Proteomes" id="UP001075354">
    <property type="component" value="Chromosome 3"/>
</dbReference>
<evidence type="ECO:0000256" key="11">
    <source>
        <dbReference type="ARBA" id="ARBA00023098"/>
    </source>
</evidence>
<evidence type="ECO:0000256" key="2">
    <source>
        <dbReference type="ARBA" id="ARBA00004613"/>
    </source>
</evidence>